<dbReference type="EMBL" id="JACEFF010000758">
    <property type="protein sequence ID" value="KAH9631572.1"/>
    <property type="molecule type" value="Genomic_DNA"/>
</dbReference>
<dbReference type="AlphaFoldDB" id="A0A922M708"/>
<evidence type="ECO:0000313" key="2">
    <source>
        <dbReference type="EMBL" id="KAH9631572.1"/>
    </source>
</evidence>
<reference evidence="2" key="1">
    <citation type="journal article" date="2021" name="G3 (Bethesda)">
        <title>Genome and transcriptome analysis of the beet armyworm Spodoptera exigua reveals targets for pest control. .</title>
        <authorList>
            <person name="Simon S."/>
            <person name="Breeschoten T."/>
            <person name="Jansen H.J."/>
            <person name="Dirks R.P."/>
            <person name="Schranz M.E."/>
            <person name="Ros V.I.D."/>
        </authorList>
    </citation>
    <scope>NUCLEOTIDE SEQUENCE</scope>
    <source>
        <strain evidence="2">TB_SE_WUR_2020</strain>
    </source>
</reference>
<keyword evidence="1" id="KW-0472">Membrane</keyword>
<dbReference type="Proteomes" id="UP000814243">
    <property type="component" value="Unassembled WGS sequence"/>
</dbReference>
<keyword evidence="1" id="KW-0812">Transmembrane</keyword>
<sequence>MRILGLRYCPTNETSACVKDGATVLLENGYVNNFILQDSLGFVLITLIWCLLGYIGLKREEKKGYAY</sequence>
<keyword evidence="1" id="KW-1133">Transmembrane helix</keyword>
<organism evidence="2 3">
    <name type="scientific">Spodoptera exigua</name>
    <name type="common">Beet armyworm</name>
    <name type="synonym">Noctua fulgens</name>
    <dbReference type="NCBI Taxonomy" id="7107"/>
    <lineage>
        <taxon>Eukaryota</taxon>
        <taxon>Metazoa</taxon>
        <taxon>Ecdysozoa</taxon>
        <taxon>Arthropoda</taxon>
        <taxon>Hexapoda</taxon>
        <taxon>Insecta</taxon>
        <taxon>Pterygota</taxon>
        <taxon>Neoptera</taxon>
        <taxon>Endopterygota</taxon>
        <taxon>Lepidoptera</taxon>
        <taxon>Glossata</taxon>
        <taxon>Ditrysia</taxon>
        <taxon>Noctuoidea</taxon>
        <taxon>Noctuidae</taxon>
        <taxon>Amphipyrinae</taxon>
        <taxon>Spodoptera</taxon>
    </lineage>
</organism>
<feature type="transmembrane region" description="Helical" evidence="1">
    <location>
        <begin position="34"/>
        <end position="57"/>
    </location>
</feature>
<name>A0A922M708_SPOEX</name>
<accession>A0A922M708</accession>
<protein>
    <submittedName>
        <fullName evidence="2">Uncharacterized protein</fullName>
    </submittedName>
</protein>
<evidence type="ECO:0000313" key="3">
    <source>
        <dbReference type="Proteomes" id="UP000814243"/>
    </source>
</evidence>
<comment type="caution">
    <text evidence="2">The sequence shown here is derived from an EMBL/GenBank/DDBJ whole genome shotgun (WGS) entry which is preliminary data.</text>
</comment>
<gene>
    <name evidence="2" type="ORF">HF086_004733</name>
</gene>
<evidence type="ECO:0000256" key="1">
    <source>
        <dbReference type="SAM" id="Phobius"/>
    </source>
</evidence>
<proteinExistence type="predicted"/>